<evidence type="ECO:0000313" key="3">
    <source>
        <dbReference type="Proteomes" id="UP000053923"/>
    </source>
</evidence>
<name>A0A0X3VFX9_9ACTN</name>
<proteinExistence type="predicted"/>
<reference evidence="3" key="1">
    <citation type="submission" date="2015-10" db="EMBL/GenBank/DDBJ databases">
        <authorList>
            <person name="Ju K.-S."/>
            <person name="Doroghazi J.R."/>
            <person name="Metcalf W.W."/>
        </authorList>
    </citation>
    <scope>NUCLEOTIDE SEQUENCE [LARGE SCALE GENOMIC DNA]</scope>
    <source>
        <strain evidence="3">NRRL 3151</strain>
    </source>
</reference>
<feature type="compositionally biased region" description="Basic and acidic residues" evidence="1">
    <location>
        <begin position="63"/>
        <end position="76"/>
    </location>
</feature>
<sequence length="104" mass="11097">MGQFDVEPSELRSAAKKIKDSVGRSDKVKLDELGDSGGDFGHGDAADEFSQLMATWMEAIKSPMKEDGENSADKLAENAASYERAEQDSQNHFTGPAVAAGPGY</sequence>
<dbReference type="SUPFAM" id="SSF140453">
    <property type="entry name" value="EsxAB dimer-like"/>
    <property type="match status" value="1"/>
</dbReference>
<dbReference type="Gene3D" id="1.10.287.1060">
    <property type="entry name" value="ESAT-6-like"/>
    <property type="match status" value="1"/>
</dbReference>
<comment type="caution">
    <text evidence="2">The sequence shown here is derived from an EMBL/GenBank/DDBJ whole genome shotgun (WGS) entry which is preliminary data.</text>
</comment>
<evidence type="ECO:0000256" key="1">
    <source>
        <dbReference type="SAM" id="MobiDB-lite"/>
    </source>
</evidence>
<dbReference type="RefSeq" id="WP_062699746.1">
    <property type="nucleotide sequence ID" value="NZ_LLZG01000034.1"/>
</dbReference>
<dbReference type="EMBL" id="LLZG01000034">
    <property type="protein sequence ID" value="KUL43610.1"/>
    <property type="molecule type" value="Genomic_DNA"/>
</dbReference>
<gene>
    <name evidence="2" type="ORF">ADL12_07225</name>
</gene>
<dbReference type="AlphaFoldDB" id="A0A0X3VFX9"/>
<organism evidence="2 3">
    <name type="scientific">Streptomyces regalis</name>
    <dbReference type="NCBI Taxonomy" id="68262"/>
    <lineage>
        <taxon>Bacteria</taxon>
        <taxon>Bacillati</taxon>
        <taxon>Actinomycetota</taxon>
        <taxon>Actinomycetes</taxon>
        <taxon>Kitasatosporales</taxon>
        <taxon>Streptomycetaceae</taxon>
        <taxon>Streptomyces</taxon>
    </lineage>
</organism>
<dbReference type="Proteomes" id="UP000053923">
    <property type="component" value="Unassembled WGS sequence"/>
</dbReference>
<feature type="region of interest" description="Disordered" evidence="1">
    <location>
        <begin position="1"/>
        <end position="30"/>
    </location>
</feature>
<dbReference type="InterPro" id="IPR036689">
    <property type="entry name" value="ESAT-6-like_sf"/>
</dbReference>
<evidence type="ECO:0000313" key="2">
    <source>
        <dbReference type="EMBL" id="KUL43610.1"/>
    </source>
</evidence>
<dbReference type="OrthoDB" id="4218205at2"/>
<keyword evidence="3" id="KW-1185">Reference proteome</keyword>
<feature type="region of interest" description="Disordered" evidence="1">
    <location>
        <begin position="63"/>
        <end position="104"/>
    </location>
</feature>
<accession>A0A0X3VFX9</accession>
<protein>
    <submittedName>
        <fullName evidence="2">Uncharacterized protein</fullName>
    </submittedName>
</protein>
<feature type="compositionally biased region" description="Basic and acidic residues" evidence="1">
    <location>
        <begin position="17"/>
        <end position="30"/>
    </location>
</feature>